<proteinExistence type="predicted"/>
<name>A0AAN9MNL7_PHACN</name>
<evidence type="ECO:0000313" key="2">
    <source>
        <dbReference type="EMBL" id="KAK7357736.1"/>
    </source>
</evidence>
<evidence type="ECO:0000256" key="1">
    <source>
        <dbReference type="SAM" id="Phobius"/>
    </source>
</evidence>
<feature type="transmembrane region" description="Helical" evidence="1">
    <location>
        <begin position="83"/>
        <end position="108"/>
    </location>
</feature>
<organism evidence="2 3">
    <name type="scientific">Phaseolus coccineus</name>
    <name type="common">Scarlet runner bean</name>
    <name type="synonym">Phaseolus multiflorus</name>
    <dbReference type="NCBI Taxonomy" id="3886"/>
    <lineage>
        <taxon>Eukaryota</taxon>
        <taxon>Viridiplantae</taxon>
        <taxon>Streptophyta</taxon>
        <taxon>Embryophyta</taxon>
        <taxon>Tracheophyta</taxon>
        <taxon>Spermatophyta</taxon>
        <taxon>Magnoliopsida</taxon>
        <taxon>eudicotyledons</taxon>
        <taxon>Gunneridae</taxon>
        <taxon>Pentapetalae</taxon>
        <taxon>rosids</taxon>
        <taxon>fabids</taxon>
        <taxon>Fabales</taxon>
        <taxon>Fabaceae</taxon>
        <taxon>Papilionoideae</taxon>
        <taxon>50 kb inversion clade</taxon>
        <taxon>NPAAA clade</taxon>
        <taxon>indigoferoid/millettioid clade</taxon>
        <taxon>Phaseoleae</taxon>
        <taxon>Phaseolus</taxon>
    </lineage>
</organism>
<comment type="caution">
    <text evidence="2">The sequence shown here is derived from an EMBL/GenBank/DDBJ whole genome shotgun (WGS) entry which is preliminary data.</text>
</comment>
<dbReference type="EMBL" id="JAYMYR010000006">
    <property type="protein sequence ID" value="KAK7357736.1"/>
    <property type="molecule type" value="Genomic_DNA"/>
</dbReference>
<keyword evidence="1" id="KW-1133">Transmembrane helix</keyword>
<evidence type="ECO:0000313" key="3">
    <source>
        <dbReference type="Proteomes" id="UP001374584"/>
    </source>
</evidence>
<gene>
    <name evidence="2" type="ORF">VNO80_17032</name>
</gene>
<accession>A0AAN9MNL7</accession>
<dbReference type="Proteomes" id="UP001374584">
    <property type="component" value="Unassembled WGS sequence"/>
</dbReference>
<reference evidence="2 3" key="1">
    <citation type="submission" date="2024-01" db="EMBL/GenBank/DDBJ databases">
        <title>The genomes of 5 underutilized Papilionoideae crops provide insights into root nodulation and disease resistanc.</title>
        <authorList>
            <person name="Jiang F."/>
        </authorList>
    </citation>
    <scope>NUCLEOTIDE SEQUENCE [LARGE SCALE GENOMIC DNA]</scope>
    <source>
        <strain evidence="2">JINMINGXINNONG_FW02</strain>
        <tissue evidence="2">Leaves</tissue>
    </source>
</reference>
<dbReference type="AlphaFoldDB" id="A0AAN9MNL7"/>
<keyword evidence="1" id="KW-0472">Membrane</keyword>
<keyword evidence="1" id="KW-0812">Transmembrane</keyword>
<keyword evidence="3" id="KW-1185">Reference proteome</keyword>
<sequence>MLASKEKMAPDIDISHKAVVFTAKKNVGKGQSEQVDGKEGSSLRLHFGNFISGSEKVCDFSKGNKQKKLMFPHLHSNSFPRNFLFSISLFGIRLLILTLSFVCVMTMITV</sequence>
<protein>
    <submittedName>
        <fullName evidence="2">Uncharacterized protein</fullName>
    </submittedName>
</protein>